<organism evidence="2 3">
    <name type="scientific">Runella defluvii</name>
    <dbReference type="NCBI Taxonomy" id="370973"/>
    <lineage>
        <taxon>Bacteria</taxon>
        <taxon>Pseudomonadati</taxon>
        <taxon>Bacteroidota</taxon>
        <taxon>Cytophagia</taxon>
        <taxon>Cytophagales</taxon>
        <taxon>Spirosomataceae</taxon>
        <taxon>Runella</taxon>
    </lineage>
</organism>
<gene>
    <name evidence="2" type="ORF">FHS57_000658</name>
</gene>
<dbReference type="Proteomes" id="UP000541352">
    <property type="component" value="Unassembled WGS sequence"/>
</dbReference>
<dbReference type="AlphaFoldDB" id="A0A7W5ZGC4"/>
<accession>A0A7W5ZGC4</accession>
<feature type="chain" id="PRO_5031211640" evidence="1">
    <location>
        <begin position="20"/>
        <end position="145"/>
    </location>
</feature>
<reference evidence="2 3" key="1">
    <citation type="submission" date="2020-08" db="EMBL/GenBank/DDBJ databases">
        <title>Genomic Encyclopedia of Type Strains, Phase IV (KMG-IV): sequencing the most valuable type-strain genomes for metagenomic binning, comparative biology and taxonomic classification.</title>
        <authorList>
            <person name="Goeker M."/>
        </authorList>
    </citation>
    <scope>NUCLEOTIDE SEQUENCE [LARGE SCALE GENOMIC DNA]</scope>
    <source>
        <strain evidence="2 3">DSM 17976</strain>
    </source>
</reference>
<feature type="signal peptide" evidence="1">
    <location>
        <begin position="1"/>
        <end position="19"/>
    </location>
</feature>
<dbReference type="EMBL" id="JACIBY010000001">
    <property type="protein sequence ID" value="MBB3836676.1"/>
    <property type="molecule type" value="Genomic_DNA"/>
</dbReference>
<protein>
    <submittedName>
        <fullName evidence="2">Spy/CpxP family protein refolding chaperone</fullName>
    </submittedName>
</protein>
<comment type="caution">
    <text evidence="2">The sequence shown here is derived from an EMBL/GenBank/DDBJ whole genome shotgun (WGS) entry which is preliminary data.</text>
</comment>
<sequence length="145" mass="16859">MKKLLFVAIVSLLTHAAVAQDGGNQKIENAKIGLITNRLNLSAEQSQQFWPIYNEFDGKKKEIRKQMRRLIVETNTLTTPDEKILANIKESLNLQQKEVDLEKEYVTKFLKVINVRQLAELYKAEQMFTQMLLQRLNRNPRSGKE</sequence>
<evidence type="ECO:0000256" key="1">
    <source>
        <dbReference type="SAM" id="SignalP"/>
    </source>
</evidence>
<keyword evidence="3" id="KW-1185">Reference proteome</keyword>
<proteinExistence type="predicted"/>
<dbReference type="RefSeq" id="WP_183971442.1">
    <property type="nucleotide sequence ID" value="NZ_JACIBY010000001.1"/>
</dbReference>
<evidence type="ECO:0000313" key="2">
    <source>
        <dbReference type="EMBL" id="MBB3836676.1"/>
    </source>
</evidence>
<keyword evidence="1" id="KW-0732">Signal</keyword>
<evidence type="ECO:0000313" key="3">
    <source>
        <dbReference type="Proteomes" id="UP000541352"/>
    </source>
</evidence>
<name>A0A7W5ZGC4_9BACT</name>